<dbReference type="InterPro" id="IPR007037">
    <property type="entry name" value="SIP_rossman_dom"/>
</dbReference>
<dbReference type="Pfam" id="PF04954">
    <property type="entry name" value="SIP"/>
    <property type="match status" value="1"/>
</dbReference>
<dbReference type="Gene3D" id="2.40.30.10">
    <property type="entry name" value="Translation factors"/>
    <property type="match status" value="1"/>
</dbReference>
<protein>
    <submittedName>
        <fullName evidence="3">Siderophore-interacting protein</fullName>
    </submittedName>
</protein>
<dbReference type="InterPro" id="IPR013113">
    <property type="entry name" value="SIP_FAD-bd"/>
</dbReference>
<gene>
    <name evidence="3" type="ORF">RBU60_14040</name>
</gene>
<dbReference type="SUPFAM" id="SSF63380">
    <property type="entry name" value="Riboflavin synthase domain-like"/>
    <property type="match status" value="1"/>
</dbReference>
<evidence type="ECO:0000313" key="4">
    <source>
        <dbReference type="Proteomes" id="UP001230915"/>
    </source>
</evidence>
<dbReference type="Proteomes" id="UP001230915">
    <property type="component" value="Unassembled WGS sequence"/>
</dbReference>
<dbReference type="InterPro" id="IPR017938">
    <property type="entry name" value="Riboflavin_synthase-like_b-brl"/>
</dbReference>
<organism evidence="3 4">
    <name type="scientific">Mesonia profundi</name>
    <dbReference type="NCBI Taxonomy" id="3070998"/>
    <lineage>
        <taxon>Bacteria</taxon>
        <taxon>Pseudomonadati</taxon>
        <taxon>Bacteroidota</taxon>
        <taxon>Flavobacteriia</taxon>
        <taxon>Flavobacteriales</taxon>
        <taxon>Flavobacteriaceae</taxon>
        <taxon>Mesonia</taxon>
    </lineage>
</organism>
<dbReference type="PANTHER" id="PTHR30157">
    <property type="entry name" value="FERRIC REDUCTASE, NADPH-DEPENDENT"/>
    <property type="match status" value="1"/>
</dbReference>
<dbReference type="InterPro" id="IPR039261">
    <property type="entry name" value="FNR_nucleotide-bd"/>
</dbReference>
<reference evidence="3 4" key="1">
    <citation type="submission" date="2023-08" db="EMBL/GenBank/DDBJ databases">
        <title>Mesonia sp. MT50, isolated from deep-sea sediment of the Mariana Trench.</title>
        <authorList>
            <person name="Fu H."/>
        </authorList>
    </citation>
    <scope>NUCLEOTIDE SEQUENCE [LARGE SCALE GENOMIC DNA]</scope>
    <source>
        <strain evidence="3 4">MT50</strain>
    </source>
</reference>
<dbReference type="EMBL" id="JAVHUL010000069">
    <property type="protein sequence ID" value="MDQ7918690.1"/>
    <property type="molecule type" value="Genomic_DNA"/>
</dbReference>
<comment type="caution">
    <text evidence="3">The sequence shown here is derived from an EMBL/GenBank/DDBJ whole genome shotgun (WGS) entry which is preliminary data.</text>
</comment>
<dbReference type="InterPro" id="IPR039374">
    <property type="entry name" value="SIP_fam"/>
</dbReference>
<sequence>MSKPAPQTLQVIYKEQISLHMIRLKLYGKHINENIQWQPGCYVKLVIPNALSSDEKPKLRTYTAKSYNPNEKVFTIDFAIHQPAGPATDWAINASVGDEIDLLGPGELKINSAEGDWYVFAADMSALPAAISVMESLSADAKGYALLEIMDEGDKQNISIPKNIEVQWFIHPNPTIKSNQQLDALKIIKHLEGVPNIFVAGELSTIREIKSYLQGEERFNNAITYISSYWKIGLKEEEHKHAKMENP</sequence>
<comment type="similarity">
    <text evidence="1">Belongs to the SIP oxidoreductase family.</text>
</comment>
<keyword evidence="4" id="KW-1185">Reference proteome</keyword>
<dbReference type="Gene3D" id="3.40.50.80">
    <property type="entry name" value="Nucleotide-binding domain of ferredoxin-NADP reductase (FNR) module"/>
    <property type="match status" value="1"/>
</dbReference>
<dbReference type="Pfam" id="PF08021">
    <property type="entry name" value="FAD_binding_9"/>
    <property type="match status" value="1"/>
</dbReference>
<dbReference type="PROSITE" id="PS51384">
    <property type="entry name" value="FAD_FR"/>
    <property type="match status" value="1"/>
</dbReference>
<name>A0ABU1A4R8_9FLAO</name>
<dbReference type="RefSeq" id="WP_308865695.1">
    <property type="nucleotide sequence ID" value="NZ_JAVHUL010000069.1"/>
</dbReference>
<proteinExistence type="inferred from homology"/>
<accession>A0ABU1A4R8</accession>
<evidence type="ECO:0000259" key="2">
    <source>
        <dbReference type="PROSITE" id="PS51384"/>
    </source>
</evidence>
<feature type="domain" description="FAD-binding FR-type" evidence="2">
    <location>
        <begin position="4"/>
        <end position="112"/>
    </location>
</feature>
<evidence type="ECO:0000256" key="1">
    <source>
        <dbReference type="ARBA" id="ARBA00035644"/>
    </source>
</evidence>
<evidence type="ECO:0000313" key="3">
    <source>
        <dbReference type="EMBL" id="MDQ7918690.1"/>
    </source>
</evidence>
<dbReference type="InterPro" id="IPR017927">
    <property type="entry name" value="FAD-bd_FR_type"/>
</dbReference>
<dbReference type="PANTHER" id="PTHR30157:SF0">
    <property type="entry name" value="NADPH-DEPENDENT FERRIC-CHELATE REDUCTASE"/>
    <property type="match status" value="1"/>
</dbReference>
<dbReference type="CDD" id="cd06193">
    <property type="entry name" value="siderophore_interacting"/>
    <property type="match status" value="1"/>
</dbReference>